<evidence type="ECO:0000256" key="4">
    <source>
        <dbReference type="ARBA" id="ARBA00022701"/>
    </source>
</evidence>
<evidence type="ECO:0000256" key="5">
    <source>
        <dbReference type="ARBA" id="ARBA00022737"/>
    </source>
</evidence>
<evidence type="ECO:0000256" key="2">
    <source>
        <dbReference type="ARBA" id="ARBA00009622"/>
    </source>
</evidence>
<name>A0A7T0C4Z6_9BACT</name>
<evidence type="ECO:0000256" key="10">
    <source>
        <dbReference type="PROSITE-ProRule" id="PRU00339"/>
    </source>
</evidence>
<feature type="repeat" description="TPR" evidence="10">
    <location>
        <begin position="80"/>
        <end position="113"/>
    </location>
</feature>
<comment type="similarity">
    <text evidence="2">Belongs to the kinesin light chain family.</text>
</comment>
<evidence type="ECO:0000313" key="12">
    <source>
        <dbReference type="Proteomes" id="UP000594464"/>
    </source>
</evidence>
<sequence>MIRTVTAYCFSPLLVVYFLLFLLVSVPHASDEIDIRQADALNHQVMELYRAGSYSKAVPLAVNALEMRKEILGPTHPNVAVSMNNLALLYVSLGRYQQAERLYLKALKIFQMHLSMEHEHVSATLKNLEALYKALDEGEKERDSKTVLMV</sequence>
<reference evidence="12" key="1">
    <citation type="submission" date="2020-02" db="EMBL/GenBank/DDBJ databases">
        <title>Genomic and physiological characterization of two novel Nitrospinaceae genera.</title>
        <authorList>
            <person name="Mueller A.J."/>
            <person name="Jung M.-Y."/>
            <person name="Strachan C.R."/>
            <person name="Herbold C.W."/>
            <person name="Kirkegaard R.H."/>
            <person name="Daims H."/>
        </authorList>
    </citation>
    <scope>NUCLEOTIDE SEQUENCE [LARGE SCALE GENOMIC DNA]</scope>
</reference>
<evidence type="ECO:0000256" key="6">
    <source>
        <dbReference type="ARBA" id="ARBA00022803"/>
    </source>
</evidence>
<evidence type="ECO:0000256" key="1">
    <source>
        <dbReference type="ARBA" id="ARBA00004245"/>
    </source>
</evidence>
<dbReference type="SUPFAM" id="SSF48452">
    <property type="entry name" value="TPR-like"/>
    <property type="match status" value="1"/>
</dbReference>
<dbReference type="PROSITE" id="PS50005">
    <property type="entry name" value="TPR"/>
    <property type="match status" value="1"/>
</dbReference>
<dbReference type="InterPro" id="IPR002151">
    <property type="entry name" value="Kinesin_light"/>
</dbReference>
<keyword evidence="7" id="KW-0175">Coiled coil</keyword>
<proteinExistence type="inferred from homology"/>
<evidence type="ECO:0000256" key="3">
    <source>
        <dbReference type="ARBA" id="ARBA00022490"/>
    </source>
</evidence>
<evidence type="ECO:0000313" key="11">
    <source>
        <dbReference type="EMBL" id="QPJ66578.1"/>
    </source>
</evidence>
<dbReference type="KEGG" id="nva:G3M78_14675"/>
<dbReference type="Pfam" id="PF13424">
    <property type="entry name" value="TPR_12"/>
    <property type="match status" value="1"/>
</dbReference>
<dbReference type="GO" id="GO:0005874">
    <property type="term" value="C:microtubule"/>
    <property type="evidence" value="ECO:0007669"/>
    <property type="project" value="UniProtKB-KW"/>
</dbReference>
<dbReference type="PANTHER" id="PTHR45783:SF3">
    <property type="entry name" value="KINESIN LIGHT CHAIN"/>
    <property type="match status" value="1"/>
</dbReference>
<accession>A0A7T0C4Z6</accession>
<keyword evidence="3" id="KW-0963">Cytoplasm</keyword>
<comment type="subcellular location">
    <subcellularLocation>
        <location evidence="1">Cytoplasm</location>
        <location evidence="1">Cytoskeleton</location>
    </subcellularLocation>
</comment>
<evidence type="ECO:0000256" key="8">
    <source>
        <dbReference type="ARBA" id="ARBA00023175"/>
    </source>
</evidence>
<organism evidence="11 12">
    <name type="scientific">Candidatus Nitrohelix vancouverensis</name>
    <dbReference type="NCBI Taxonomy" id="2705534"/>
    <lineage>
        <taxon>Bacteria</taxon>
        <taxon>Pseudomonadati</taxon>
        <taxon>Nitrospinota/Tectimicrobiota group</taxon>
        <taxon>Nitrospinota</taxon>
        <taxon>Nitrospinia</taxon>
        <taxon>Nitrospinales</taxon>
        <taxon>Nitrospinaceae</taxon>
        <taxon>Candidatus Nitrohelix</taxon>
    </lineage>
</organism>
<dbReference type="GO" id="GO:0007018">
    <property type="term" value="P:microtubule-based movement"/>
    <property type="evidence" value="ECO:0007669"/>
    <property type="project" value="TreeGrafter"/>
</dbReference>
<dbReference type="Proteomes" id="UP000594464">
    <property type="component" value="Chromosome"/>
</dbReference>
<dbReference type="GO" id="GO:0005871">
    <property type="term" value="C:kinesin complex"/>
    <property type="evidence" value="ECO:0007669"/>
    <property type="project" value="InterPro"/>
</dbReference>
<dbReference type="GO" id="GO:0005737">
    <property type="term" value="C:cytoplasm"/>
    <property type="evidence" value="ECO:0007669"/>
    <property type="project" value="TreeGrafter"/>
</dbReference>
<keyword evidence="8" id="KW-0505">Motor protein</keyword>
<dbReference type="AlphaFoldDB" id="A0A7T0C4Z6"/>
<dbReference type="Gene3D" id="1.25.40.10">
    <property type="entry name" value="Tetratricopeptide repeat domain"/>
    <property type="match status" value="1"/>
</dbReference>
<keyword evidence="4" id="KW-0493">Microtubule</keyword>
<dbReference type="InterPro" id="IPR019734">
    <property type="entry name" value="TPR_rpt"/>
</dbReference>
<protein>
    <submittedName>
        <fullName evidence="11">Tetratricopeptide repeat protein</fullName>
    </submittedName>
</protein>
<dbReference type="InterPro" id="IPR011990">
    <property type="entry name" value="TPR-like_helical_dom_sf"/>
</dbReference>
<keyword evidence="9" id="KW-0206">Cytoskeleton</keyword>
<gene>
    <name evidence="11" type="ORF">G3M78_14675</name>
</gene>
<dbReference type="EMBL" id="CP048620">
    <property type="protein sequence ID" value="QPJ66578.1"/>
    <property type="molecule type" value="Genomic_DNA"/>
</dbReference>
<keyword evidence="5" id="KW-0677">Repeat</keyword>
<dbReference type="SMART" id="SM00028">
    <property type="entry name" value="TPR"/>
    <property type="match status" value="2"/>
</dbReference>
<evidence type="ECO:0000256" key="7">
    <source>
        <dbReference type="ARBA" id="ARBA00023054"/>
    </source>
</evidence>
<dbReference type="PANTHER" id="PTHR45783">
    <property type="entry name" value="KINESIN LIGHT CHAIN"/>
    <property type="match status" value="1"/>
</dbReference>
<evidence type="ECO:0000256" key="9">
    <source>
        <dbReference type="ARBA" id="ARBA00023212"/>
    </source>
</evidence>
<keyword evidence="6 10" id="KW-0802">TPR repeat</keyword>
<dbReference type="GO" id="GO:0019894">
    <property type="term" value="F:kinesin binding"/>
    <property type="evidence" value="ECO:0007669"/>
    <property type="project" value="TreeGrafter"/>
</dbReference>